<evidence type="ECO:0000313" key="3">
    <source>
        <dbReference type="EMBL" id="MCW6037709.1"/>
    </source>
</evidence>
<dbReference type="EMBL" id="JAIHOM010000085">
    <property type="protein sequence ID" value="MCW6037709.1"/>
    <property type="molecule type" value="Genomic_DNA"/>
</dbReference>
<reference evidence="3 4" key="1">
    <citation type="submission" date="2021-08" db="EMBL/GenBank/DDBJ databases">
        <title>Draft genome sequence of Spirulina subsalsa with high tolerance to salinity and hype-accumulation of phycocyanin.</title>
        <authorList>
            <person name="Pei H."/>
            <person name="Jiang L."/>
        </authorList>
    </citation>
    <scope>NUCLEOTIDE SEQUENCE [LARGE SCALE GENOMIC DNA]</scope>
    <source>
        <strain evidence="3 4">FACHB-351</strain>
    </source>
</reference>
<comment type="caution">
    <text evidence="3">The sequence shown here is derived from an EMBL/GenBank/DDBJ whole genome shotgun (WGS) entry which is preliminary data.</text>
</comment>
<keyword evidence="4" id="KW-1185">Reference proteome</keyword>
<accession>A0ABT3L895</accession>
<feature type="domain" description="Glutamine amidotransferase type-2" evidence="2">
    <location>
        <begin position="2"/>
        <end position="262"/>
    </location>
</feature>
<dbReference type="InterPro" id="IPR052373">
    <property type="entry name" value="Gamma-glu_amide_hydrolase"/>
</dbReference>
<dbReference type="InterPro" id="IPR026869">
    <property type="entry name" value="EgtC-like"/>
</dbReference>
<dbReference type="Proteomes" id="UP001526426">
    <property type="component" value="Unassembled WGS sequence"/>
</dbReference>
<protein>
    <submittedName>
        <fullName evidence="3">Ergothioneine biosynthesis protein EgtC</fullName>
    </submittedName>
</protein>
<evidence type="ECO:0000259" key="2">
    <source>
        <dbReference type="PROSITE" id="PS51278"/>
    </source>
</evidence>
<dbReference type="InterPro" id="IPR017932">
    <property type="entry name" value="GATase_2_dom"/>
</dbReference>
<dbReference type="NCBIfam" id="TIGR03442">
    <property type="entry name" value="ergothioneine biosynthesis protein EgtC"/>
    <property type="match status" value="1"/>
</dbReference>
<dbReference type="Pfam" id="PF13230">
    <property type="entry name" value="GATase_4"/>
    <property type="match status" value="1"/>
</dbReference>
<evidence type="ECO:0000313" key="4">
    <source>
        <dbReference type="Proteomes" id="UP001526426"/>
    </source>
</evidence>
<name>A0ABT3L895_9CYAN</name>
<dbReference type="RefSeq" id="WP_265265573.1">
    <property type="nucleotide sequence ID" value="NZ_JAIHOM010000085.1"/>
</dbReference>
<proteinExistence type="predicted"/>
<organism evidence="3 4">
    <name type="scientific">Spirulina subsalsa FACHB-351</name>
    <dbReference type="NCBI Taxonomy" id="234711"/>
    <lineage>
        <taxon>Bacteria</taxon>
        <taxon>Bacillati</taxon>
        <taxon>Cyanobacteriota</taxon>
        <taxon>Cyanophyceae</taxon>
        <taxon>Spirulinales</taxon>
        <taxon>Spirulinaceae</taxon>
        <taxon>Spirulina</taxon>
    </lineage>
</organism>
<dbReference type="PANTHER" id="PTHR43187:SF1">
    <property type="entry name" value="GLUTAMINE AMIDOTRANSFERASE DUG3-RELATED"/>
    <property type="match status" value="1"/>
</dbReference>
<dbReference type="CDD" id="cd01908">
    <property type="entry name" value="YafJ"/>
    <property type="match status" value="1"/>
</dbReference>
<dbReference type="Gene3D" id="3.60.20.10">
    <property type="entry name" value="Glutamine Phosphoribosylpyrophosphate, subunit 1, domain 1"/>
    <property type="match status" value="1"/>
</dbReference>
<dbReference type="PROSITE" id="PS51278">
    <property type="entry name" value="GATASE_TYPE_2"/>
    <property type="match status" value="1"/>
</dbReference>
<dbReference type="InterPro" id="IPR017808">
    <property type="entry name" value="EgtC"/>
</dbReference>
<keyword evidence="1" id="KW-0315">Glutamine amidotransferase</keyword>
<dbReference type="SUPFAM" id="SSF56235">
    <property type="entry name" value="N-terminal nucleophile aminohydrolases (Ntn hydrolases)"/>
    <property type="match status" value="1"/>
</dbReference>
<gene>
    <name evidence="3" type="primary">egtC</name>
    <name evidence="3" type="ORF">K4A83_15725</name>
</gene>
<evidence type="ECO:0000256" key="1">
    <source>
        <dbReference type="ARBA" id="ARBA00022962"/>
    </source>
</evidence>
<dbReference type="PANTHER" id="PTHR43187">
    <property type="entry name" value="GLUTAMINE AMIDOTRANSFERASE DUG3-RELATED"/>
    <property type="match status" value="1"/>
</dbReference>
<sequence length="262" mass="29473">MCRVLAYFGAPIQLDQILCKPEHSLIVQSYQPREMQVALLNADGFGVGWYHAQRDENPYTYKNTLPIWNDVNLPHLARYVESPCTLAYVRSATPGLAVDLGNCQPFTSGRLMFVHNGFIEGFRHTLRRPLRQLLREDVECLIQGVTDSEHIFALILSIWRDQPELSLEEALRKAIAQLIELATPQGVKLAVTAVISTGKRLVACRYSNFEIISTLYWLRDDLNFPGSVILASEPLFEGNWKACPAQSLLSVGEDLEIKCVGI</sequence>
<dbReference type="InterPro" id="IPR029055">
    <property type="entry name" value="Ntn_hydrolases_N"/>
</dbReference>